<reference evidence="1" key="1">
    <citation type="submission" date="2022-06" db="EMBL/GenBank/DDBJ databases">
        <authorList>
            <person name="Berger JAMES D."/>
            <person name="Berger JAMES D."/>
        </authorList>
    </citation>
    <scope>NUCLEOTIDE SEQUENCE [LARGE SCALE GENOMIC DNA]</scope>
</reference>
<protein>
    <submittedName>
        <fullName evidence="2">Uncharacterized protein</fullName>
    </submittedName>
</protein>
<name>A0AA85JMC1_TRIRE</name>
<accession>A0AA85JMC1</accession>
<organism evidence="1 2">
    <name type="scientific">Trichobilharzia regenti</name>
    <name type="common">Nasal bird schistosome</name>
    <dbReference type="NCBI Taxonomy" id="157069"/>
    <lineage>
        <taxon>Eukaryota</taxon>
        <taxon>Metazoa</taxon>
        <taxon>Spiralia</taxon>
        <taxon>Lophotrochozoa</taxon>
        <taxon>Platyhelminthes</taxon>
        <taxon>Trematoda</taxon>
        <taxon>Digenea</taxon>
        <taxon>Strigeidida</taxon>
        <taxon>Schistosomatoidea</taxon>
        <taxon>Schistosomatidae</taxon>
        <taxon>Trichobilharzia</taxon>
    </lineage>
</organism>
<dbReference type="AlphaFoldDB" id="A0AA85JMC1"/>
<dbReference type="WBParaSite" id="TREG1_30100.1">
    <property type="protein sequence ID" value="TREG1_30100.1"/>
    <property type="gene ID" value="TREG1_30100"/>
</dbReference>
<reference evidence="2" key="2">
    <citation type="submission" date="2023-11" db="UniProtKB">
        <authorList>
            <consortium name="WormBaseParasite"/>
        </authorList>
    </citation>
    <scope>IDENTIFICATION</scope>
</reference>
<keyword evidence="1" id="KW-1185">Reference proteome</keyword>
<evidence type="ECO:0000313" key="2">
    <source>
        <dbReference type="WBParaSite" id="TREG1_30100.1"/>
    </source>
</evidence>
<evidence type="ECO:0000313" key="1">
    <source>
        <dbReference type="Proteomes" id="UP000050795"/>
    </source>
</evidence>
<proteinExistence type="predicted"/>
<dbReference type="Proteomes" id="UP000050795">
    <property type="component" value="Unassembled WGS sequence"/>
</dbReference>
<sequence length="68" mass="7903">MFQLNEIAFQATESISSSKWLSTGIQKTSSTQCSPIFAIFILQIMMKLQNKLKDRRSTEQEEEEEDEQ</sequence>